<gene>
    <name evidence="3" type="ORF">AB5J49_25810</name>
</gene>
<dbReference type="GO" id="GO:0005975">
    <property type="term" value="P:carbohydrate metabolic process"/>
    <property type="evidence" value="ECO:0007669"/>
    <property type="project" value="UniProtKB-ARBA"/>
</dbReference>
<accession>A0AB39Q0J6</accession>
<dbReference type="InterPro" id="IPR011658">
    <property type="entry name" value="PA14_dom"/>
</dbReference>
<dbReference type="RefSeq" id="WP_369171058.1">
    <property type="nucleotide sequence ID" value="NZ_CP163439.1"/>
</dbReference>
<dbReference type="PROSITE" id="PS51820">
    <property type="entry name" value="PA14"/>
    <property type="match status" value="1"/>
</dbReference>
<organism evidence="3">
    <name type="scientific">Streptomyces sp. R28</name>
    <dbReference type="NCBI Taxonomy" id="3238628"/>
    <lineage>
        <taxon>Bacteria</taxon>
        <taxon>Bacillati</taxon>
        <taxon>Actinomycetota</taxon>
        <taxon>Actinomycetes</taxon>
        <taxon>Kitasatosporales</taxon>
        <taxon>Streptomycetaceae</taxon>
        <taxon>Streptomyces</taxon>
    </lineage>
</organism>
<keyword evidence="1" id="KW-0732">Signal</keyword>
<dbReference type="SUPFAM" id="SSF49265">
    <property type="entry name" value="Fibronectin type III"/>
    <property type="match status" value="2"/>
</dbReference>
<dbReference type="AlphaFoldDB" id="A0AB39Q0J6"/>
<dbReference type="SUPFAM" id="SSF56988">
    <property type="entry name" value="Anthrax protective antigen"/>
    <property type="match status" value="1"/>
</dbReference>
<feature type="signal peptide" evidence="1">
    <location>
        <begin position="1"/>
        <end position="31"/>
    </location>
</feature>
<evidence type="ECO:0000313" key="3">
    <source>
        <dbReference type="EMBL" id="XDQ36475.1"/>
    </source>
</evidence>
<name>A0AB39Q0J6_9ACTN</name>
<dbReference type="InterPro" id="IPR037524">
    <property type="entry name" value="PA14/GLEYA"/>
</dbReference>
<dbReference type="Pfam" id="PF07691">
    <property type="entry name" value="PA14"/>
    <property type="match status" value="1"/>
</dbReference>
<dbReference type="SMART" id="SM00758">
    <property type="entry name" value="PA14"/>
    <property type="match status" value="1"/>
</dbReference>
<dbReference type="Gene3D" id="2.60.40.10">
    <property type="entry name" value="Immunoglobulins"/>
    <property type="match status" value="4"/>
</dbReference>
<dbReference type="InterPro" id="IPR013783">
    <property type="entry name" value="Ig-like_fold"/>
</dbReference>
<evidence type="ECO:0000256" key="1">
    <source>
        <dbReference type="SAM" id="SignalP"/>
    </source>
</evidence>
<evidence type="ECO:0000259" key="2">
    <source>
        <dbReference type="PROSITE" id="PS51820"/>
    </source>
</evidence>
<protein>
    <submittedName>
        <fullName evidence="3">PA14 domain-containing protein</fullName>
    </submittedName>
</protein>
<sequence>MNPARRATAAAATTVVLAAAGTLLATTPASAAVTCASPVFKRQFFANTTLSGTAKKTDCDSAIDQSWSGAPATGLPKDNFTVRWTVTRDFGSGGPFSFAGSGQDGIRVYLDGTRKIDLWKNVSSTVSKTVNVTIPAGKHTLRVDFANWTGTANVKFGYTPRTTASVDTVRPLAPTGTSVAYDTATGRARLTWAKNTEMDLAGYRVYRRLKGAAFPGTPLAATTSTTYTDSTLPVTGATYYYEIRAHDKAGNESAGTADQAVTTVDRVAPGVPTITRASGEVTPTGGTGGLLVGWDEVVDAATYRVYRAASENGTYAEVASTDQLSYLDTSAVESTVYYYRVSAVDAAGNESARTEPRRGKIWDNDPPPLVTGLSVTPTEYGFQLDWDKSPAQDLRHYTIHWGELYGDEGEQVCYGSLVDYVSPDETSYAYTTLPDGDEVCFFVDAVDDEGNSANKWSDDPVQAVRATELDMTPSVATPEGSPLRLTATGAEGDEGNLLEWSGLGAGEEGAADPAESFRVYRWNPASATYEKIAELPAAAFSYFDTGARRGTTSYYWVTGVRADGTESEPAGDWAVTAPAA</sequence>
<dbReference type="EMBL" id="CP163439">
    <property type="protein sequence ID" value="XDQ36475.1"/>
    <property type="molecule type" value="Genomic_DNA"/>
</dbReference>
<dbReference type="InterPro" id="IPR036116">
    <property type="entry name" value="FN3_sf"/>
</dbReference>
<feature type="domain" description="PA14" evidence="2">
    <location>
        <begin position="35"/>
        <end position="173"/>
    </location>
</feature>
<proteinExistence type="predicted"/>
<feature type="chain" id="PRO_5044254401" evidence="1">
    <location>
        <begin position="32"/>
        <end position="580"/>
    </location>
</feature>
<reference evidence="3" key="1">
    <citation type="submission" date="2024-07" db="EMBL/GenBank/DDBJ databases">
        <authorList>
            <person name="Yu S.T."/>
        </authorList>
    </citation>
    <scope>NUCLEOTIDE SEQUENCE</scope>
    <source>
        <strain evidence="3">R28</strain>
    </source>
</reference>